<protein>
    <submittedName>
        <fullName evidence="3">Uncharacterized protein</fullName>
    </submittedName>
</protein>
<keyword evidence="2" id="KW-0812">Transmembrane</keyword>
<keyword evidence="2" id="KW-1133">Transmembrane helix</keyword>
<feature type="region of interest" description="Disordered" evidence="1">
    <location>
        <begin position="1"/>
        <end position="23"/>
    </location>
</feature>
<accession>A0A6C0BQE4</accession>
<dbReference type="AlphaFoldDB" id="A0A6C0BQE4"/>
<proteinExistence type="predicted"/>
<evidence type="ECO:0000313" key="3">
    <source>
        <dbReference type="EMBL" id="QHS94607.1"/>
    </source>
</evidence>
<organism evidence="3">
    <name type="scientific">viral metagenome</name>
    <dbReference type="NCBI Taxonomy" id="1070528"/>
    <lineage>
        <taxon>unclassified sequences</taxon>
        <taxon>metagenomes</taxon>
        <taxon>organismal metagenomes</taxon>
    </lineage>
</organism>
<dbReference type="EMBL" id="MN739227">
    <property type="protein sequence ID" value="QHS94607.1"/>
    <property type="molecule type" value="Genomic_DNA"/>
</dbReference>
<name>A0A6C0BQE4_9ZZZZ</name>
<keyword evidence="2" id="KW-0472">Membrane</keyword>
<feature type="compositionally biased region" description="Polar residues" evidence="1">
    <location>
        <begin position="1"/>
        <end position="13"/>
    </location>
</feature>
<feature type="transmembrane region" description="Helical" evidence="2">
    <location>
        <begin position="114"/>
        <end position="132"/>
    </location>
</feature>
<evidence type="ECO:0000256" key="2">
    <source>
        <dbReference type="SAM" id="Phobius"/>
    </source>
</evidence>
<feature type="transmembrane region" description="Helical" evidence="2">
    <location>
        <begin position="157"/>
        <end position="174"/>
    </location>
</feature>
<evidence type="ECO:0000256" key="1">
    <source>
        <dbReference type="SAM" id="MobiDB-lite"/>
    </source>
</evidence>
<reference evidence="3" key="1">
    <citation type="journal article" date="2020" name="Nature">
        <title>Giant virus diversity and host interactions through global metagenomics.</title>
        <authorList>
            <person name="Schulz F."/>
            <person name="Roux S."/>
            <person name="Paez-Espino D."/>
            <person name="Jungbluth S."/>
            <person name="Walsh D.A."/>
            <person name="Denef V.J."/>
            <person name="McMahon K.D."/>
            <person name="Konstantinidis K.T."/>
            <person name="Eloe-Fadrosh E.A."/>
            <person name="Kyrpides N.C."/>
            <person name="Woyke T."/>
        </authorList>
    </citation>
    <scope>NUCLEOTIDE SEQUENCE</scope>
    <source>
        <strain evidence="3">GVMAG-M-3300018416-45</strain>
    </source>
</reference>
<sequence length="183" mass="20695">MSSIGTTDINSLPNPGGQDLLRNAPQSNQKYEYDPNKEINNVVSDVQQASRSGLLELPTKDIPITTNHVVQDKEIVPNYIPDASTEDYIKQHQSLYDIQTNVNVNAKNQDSIDYIIDEFGLPIVISIVYFIFQSTKTKNYIYKIIPSFHGSDSTPTTRGYMVISAFFGLSVYILNKTLYKFKM</sequence>